<dbReference type="CDD" id="cd20027">
    <property type="entry name" value="FH_FOXL1"/>
    <property type="match status" value="1"/>
</dbReference>
<dbReference type="GO" id="GO:0000978">
    <property type="term" value="F:RNA polymerase II cis-regulatory region sequence-specific DNA binding"/>
    <property type="evidence" value="ECO:0007669"/>
    <property type="project" value="TreeGrafter"/>
</dbReference>
<dbReference type="InterPro" id="IPR030456">
    <property type="entry name" value="TF_fork_head_CS_2"/>
</dbReference>
<dbReference type="InterPro" id="IPR050211">
    <property type="entry name" value="FOX_domain-containing"/>
</dbReference>
<dbReference type="GO" id="GO:0005634">
    <property type="term" value="C:nucleus"/>
    <property type="evidence" value="ECO:0007669"/>
    <property type="project" value="UniProtKB-SubCell"/>
</dbReference>
<dbReference type="PANTHER" id="PTHR11829">
    <property type="entry name" value="FORKHEAD BOX PROTEIN"/>
    <property type="match status" value="1"/>
</dbReference>
<proteinExistence type="evidence at transcript level"/>
<dbReference type="FunFam" id="1.10.10.10:FF:001472">
    <property type="entry name" value="Forkhead domain protein 1"/>
    <property type="match status" value="1"/>
</dbReference>
<feature type="DNA-binding region" description="Fork-head" evidence="3">
    <location>
        <begin position="67"/>
        <end position="161"/>
    </location>
</feature>
<dbReference type="GO" id="GO:0000981">
    <property type="term" value="F:DNA-binding transcription factor activity, RNA polymerase II-specific"/>
    <property type="evidence" value="ECO:0007669"/>
    <property type="project" value="TreeGrafter"/>
</dbReference>
<dbReference type="PRINTS" id="PR00053">
    <property type="entry name" value="FORKHEAD"/>
</dbReference>
<dbReference type="InterPro" id="IPR001766">
    <property type="entry name" value="Fork_head_dom"/>
</dbReference>
<sequence>MANRYFPIFADPRNFVYNPGMLYTHRATEGVLAGYRHLPGYEMGRILAPSQTNPIHEAGRAEPPPQKPPYSYIALIAMAIRNSPDNRITLDGIYKFIMDRFPYYHDNKQGWQNSIRHNLSLNDCFLKVPREKGKPGKGSYWTLKNNGEEMFENGNFRRRKRRTKMAQSKSIESHSTTIVDQYQTKSNSLNCPKSEKKLHSKTSSKHLSTPIRPGVIVNQSISKNKVLEDIDNGLCMTTRTDARDKTSPPLTPKAANFTIERLIGSSTEEKKENDSSQSEQNNEIESSKTINQSEESTSLMSPLMYHQLMLLNKDKHISSHLPLSLASQHSVLYSHVNLLNNKIIPSYASTIGLSWPSIPILNGLADSVSNAQGSFITPWLNISSANKAIWAGPSSDSFSPIDRDRW</sequence>
<dbReference type="PROSITE" id="PS00657">
    <property type="entry name" value="FORK_HEAD_1"/>
    <property type="match status" value="1"/>
</dbReference>
<dbReference type="Pfam" id="PF00250">
    <property type="entry name" value="Forkhead"/>
    <property type="match status" value="1"/>
</dbReference>
<feature type="region of interest" description="Disordered" evidence="4">
    <location>
        <begin position="181"/>
        <end position="211"/>
    </location>
</feature>
<accession>A0A2L2YIW7</accession>
<dbReference type="InterPro" id="IPR036390">
    <property type="entry name" value="WH_DNA-bd_sf"/>
</dbReference>
<evidence type="ECO:0000256" key="4">
    <source>
        <dbReference type="SAM" id="MobiDB-lite"/>
    </source>
</evidence>
<dbReference type="PROSITE" id="PS00658">
    <property type="entry name" value="FORK_HEAD_2"/>
    <property type="match status" value="1"/>
</dbReference>
<dbReference type="InterPro" id="IPR036388">
    <property type="entry name" value="WH-like_DNA-bd_sf"/>
</dbReference>
<evidence type="ECO:0000256" key="2">
    <source>
        <dbReference type="ARBA" id="ARBA00023242"/>
    </source>
</evidence>
<dbReference type="PROSITE" id="PS50039">
    <property type="entry name" value="FORK_HEAD_3"/>
    <property type="match status" value="1"/>
</dbReference>
<dbReference type="OrthoDB" id="5954824at2759"/>
<keyword evidence="2 3" id="KW-0539">Nucleus</keyword>
<evidence type="ECO:0000259" key="5">
    <source>
        <dbReference type="PROSITE" id="PS50039"/>
    </source>
</evidence>
<dbReference type="EMBL" id="IAAA01029575">
    <property type="protein sequence ID" value="LAA07977.1"/>
    <property type="molecule type" value="mRNA"/>
</dbReference>
<dbReference type="PANTHER" id="PTHR11829:SF388">
    <property type="entry name" value="FORK HEAD DOMAIN-CONTAINING PROTEIN L1-RELATED"/>
    <property type="match status" value="1"/>
</dbReference>
<feature type="domain" description="Fork-head" evidence="5">
    <location>
        <begin position="67"/>
        <end position="161"/>
    </location>
</feature>
<feature type="region of interest" description="Disordered" evidence="4">
    <location>
        <begin position="239"/>
        <end position="296"/>
    </location>
</feature>
<evidence type="ECO:0000256" key="3">
    <source>
        <dbReference type="PROSITE-ProRule" id="PRU00089"/>
    </source>
</evidence>
<protein>
    <submittedName>
        <fullName evidence="6">Forkhead box protein L1</fullName>
    </submittedName>
</protein>
<reference evidence="6" key="1">
    <citation type="journal article" date="2016" name="Mol. Ecol. Resour.">
        <title>Evaluation of the impact of RNA preservation methods of spiders for de novo transcriptome assembly.</title>
        <authorList>
            <person name="Kono N."/>
            <person name="Nakamura H."/>
            <person name="Ito Y."/>
            <person name="Tomita M."/>
            <person name="Arakawa K."/>
        </authorList>
    </citation>
    <scope>NUCLEOTIDE SEQUENCE</scope>
    <source>
        <tissue evidence="6">Whole body</tissue>
    </source>
</reference>
<organism evidence="6">
    <name type="scientific">Parasteatoda tepidariorum</name>
    <name type="common">Common house spider</name>
    <name type="synonym">Achaearanea tepidariorum</name>
    <dbReference type="NCBI Taxonomy" id="114398"/>
    <lineage>
        <taxon>Eukaryota</taxon>
        <taxon>Metazoa</taxon>
        <taxon>Ecdysozoa</taxon>
        <taxon>Arthropoda</taxon>
        <taxon>Chelicerata</taxon>
        <taxon>Arachnida</taxon>
        <taxon>Araneae</taxon>
        <taxon>Araneomorphae</taxon>
        <taxon>Entelegynae</taxon>
        <taxon>Araneoidea</taxon>
        <taxon>Theridiidae</taxon>
        <taxon>Parasteatoda</taxon>
    </lineage>
</organism>
<keyword evidence="1 3" id="KW-0238">DNA-binding</keyword>
<dbReference type="Gene3D" id="1.10.10.10">
    <property type="entry name" value="Winged helix-like DNA-binding domain superfamily/Winged helix DNA-binding domain"/>
    <property type="match status" value="1"/>
</dbReference>
<dbReference type="InterPro" id="IPR018122">
    <property type="entry name" value="TF_fork_head_CS_1"/>
</dbReference>
<feature type="compositionally biased region" description="Polar residues" evidence="4">
    <location>
        <begin position="181"/>
        <end position="191"/>
    </location>
</feature>
<dbReference type="InterPro" id="IPR047514">
    <property type="entry name" value="FH_FOXL1"/>
</dbReference>
<dbReference type="GO" id="GO:0030154">
    <property type="term" value="P:cell differentiation"/>
    <property type="evidence" value="ECO:0007669"/>
    <property type="project" value="TreeGrafter"/>
</dbReference>
<dbReference type="SMART" id="SM00339">
    <property type="entry name" value="FH"/>
    <property type="match status" value="1"/>
</dbReference>
<comment type="subcellular location">
    <subcellularLocation>
        <location evidence="3">Nucleus</location>
    </subcellularLocation>
</comment>
<evidence type="ECO:0000313" key="6">
    <source>
        <dbReference type="EMBL" id="LAA07977.1"/>
    </source>
</evidence>
<name>A0A2L2YIW7_PARTP</name>
<dbReference type="AlphaFoldDB" id="A0A2L2YIW7"/>
<evidence type="ECO:0000256" key="1">
    <source>
        <dbReference type="ARBA" id="ARBA00023125"/>
    </source>
</evidence>
<feature type="compositionally biased region" description="Low complexity" evidence="4">
    <location>
        <begin position="275"/>
        <end position="284"/>
    </location>
</feature>
<dbReference type="SUPFAM" id="SSF46785">
    <property type="entry name" value="Winged helix' DNA-binding domain"/>
    <property type="match status" value="1"/>
</dbReference>
<dbReference type="GO" id="GO:0009653">
    <property type="term" value="P:anatomical structure morphogenesis"/>
    <property type="evidence" value="ECO:0007669"/>
    <property type="project" value="TreeGrafter"/>
</dbReference>